<dbReference type="Pfam" id="PF04307">
    <property type="entry name" value="YdjM"/>
    <property type="match status" value="1"/>
</dbReference>
<feature type="transmembrane region" description="Helical" evidence="1">
    <location>
        <begin position="192"/>
        <end position="216"/>
    </location>
</feature>
<accession>A0A1T1HBR9</accession>
<feature type="transmembrane region" description="Helical" evidence="1">
    <location>
        <begin position="116"/>
        <end position="135"/>
    </location>
</feature>
<evidence type="ECO:0000256" key="1">
    <source>
        <dbReference type="SAM" id="Phobius"/>
    </source>
</evidence>
<dbReference type="InterPro" id="IPR007404">
    <property type="entry name" value="YdjM-like"/>
</dbReference>
<evidence type="ECO:0008006" key="4">
    <source>
        <dbReference type="Google" id="ProtNLM"/>
    </source>
</evidence>
<keyword evidence="1" id="KW-1133">Transmembrane helix</keyword>
<proteinExistence type="predicted"/>
<dbReference type="RefSeq" id="WP_078319554.1">
    <property type="nucleotide sequence ID" value="NZ_FXTS01000003.1"/>
</dbReference>
<gene>
    <name evidence="2" type="ORF">BTA35_0209400</name>
</gene>
<dbReference type="Proteomes" id="UP000190064">
    <property type="component" value="Unassembled WGS sequence"/>
</dbReference>
<dbReference type="AlphaFoldDB" id="A0A1T1HBR9"/>
<feature type="transmembrane region" description="Helical" evidence="1">
    <location>
        <begin position="141"/>
        <end position="159"/>
    </location>
</feature>
<organism evidence="2 3">
    <name type="scientific">Oceanospirillum linum</name>
    <dbReference type="NCBI Taxonomy" id="966"/>
    <lineage>
        <taxon>Bacteria</taxon>
        <taxon>Pseudomonadati</taxon>
        <taxon>Pseudomonadota</taxon>
        <taxon>Gammaproteobacteria</taxon>
        <taxon>Oceanospirillales</taxon>
        <taxon>Oceanospirillaceae</taxon>
        <taxon>Oceanospirillum</taxon>
    </lineage>
</organism>
<feature type="transmembrane region" description="Helical" evidence="1">
    <location>
        <begin position="56"/>
        <end position="77"/>
    </location>
</feature>
<evidence type="ECO:0000313" key="2">
    <source>
        <dbReference type="EMBL" id="OOV87200.1"/>
    </source>
</evidence>
<dbReference type="EMBL" id="MTSD02000003">
    <property type="protein sequence ID" value="OOV87200.1"/>
    <property type="molecule type" value="Genomic_DNA"/>
</dbReference>
<dbReference type="STRING" id="966.BTA35_0209400"/>
<keyword evidence="1" id="KW-0472">Membrane</keyword>
<protein>
    <recommendedName>
        <fullName evidence="4">Metal-dependent hydrolase</fullName>
    </recommendedName>
</protein>
<reference evidence="2" key="1">
    <citation type="submission" date="2017-02" db="EMBL/GenBank/DDBJ databases">
        <title>Draft Genome Sequence of the Salt Water Bacterium Oceanospirillum linum ATCC 11336.</title>
        <authorList>
            <person name="Trachtenberg A.M."/>
            <person name="Carney J.G."/>
            <person name="Linnane J.D."/>
            <person name="Rheaume B.A."/>
            <person name="Pitts N.L."/>
            <person name="Mykles D.L."/>
            <person name="Maclea K.S."/>
        </authorList>
    </citation>
    <scope>NUCLEOTIDE SEQUENCE [LARGE SCALE GENOMIC DNA]</scope>
    <source>
        <strain evidence="2">ATCC 11336</strain>
    </source>
</reference>
<comment type="caution">
    <text evidence="2">The sequence shown here is derived from an EMBL/GenBank/DDBJ whole genome shotgun (WGS) entry which is preliminary data.</text>
</comment>
<keyword evidence="3" id="KW-1185">Reference proteome</keyword>
<name>A0A1T1HBR9_OCELI</name>
<evidence type="ECO:0000313" key="3">
    <source>
        <dbReference type="Proteomes" id="UP000190064"/>
    </source>
</evidence>
<keyword evidence="1" id="KW-0812">Transmembrane</keyword>
<sequence>MANFQTHLGGAALGGGFVLSGALVTGLMSLNEAIAGWCLVMIGGILPDIDSDHSNVVRALFSILGGIAAVLSVVALADKVPLAGLWLAGATSFIAVRYGVWYIFARFTVHRGIFHSLLAGCLFAVFTAFLAYRAVDLSEDVSWLMGVSLLIGYLIHLLLDECYSVDLTNARIKRSFGTAFKLFDYQNIGNTILMFSLLMGLITTVAPPITELWYLMTDPRVRWSWQKSW</sequence>
<feature type="transmembrane region" description="Helical" evidence="1">
    <location>
        <begin position="83"/>
        <end position="104"/>
    </location>
</feature>